<evidence type="ECO:0000256" key="1">
    <source>
        <dbReference type="ARBA" id="ARBA00006272"/>
    </source>
</evidence>
<dbReference type="Gene3D" id="2.40.30.40">
    <property type="entry name" value="Peptidase M42, domain 2"/>
    <property type="match status" value="1"/>
</dbReference>
<dbReference type="InterPro" id="IPR023367">
    <property type="entry name" value="Peptidase_M42_dom2"/>
</dbReference>
<evidence type="ECO:0008006" key="9">
    <source>
        <dbReference type="Google" id="ProtNLM"/>
    </source>
</evidence>
<keyword evidence="3" id="KW-0645">Protease</keyword>
<dbReference type="PANTHER" id="PTHR32481">
    <property type="entry name" value="AMINOPEPTIDASE"/>
    <property type="match status" value="1"/>
</dbReference>
<accession>A0ABQ6MBF9</accession>
<evidence type="ECO:0000256" key="3">
    <source>
        <dbReference type="ARBA" id="ARBA00022670"/>
    </source>
</evidence>
<dbReference type="Proteomes" id="UP001165060">
    <property type="component" value="Unassembled WGS sequence"/>
</dbReference>
<evidence type="ECO:0000313" key="8">
    <source>
        <dbReference type="Proteomes" id="UP001165060"/>
    </source>
</evidence>
<dbReference type="PIRSF" id="PIRSF001123">
    <property type="entry name" value="PepA_GA"/>
    <property type="match status" value="1"/>
</dbReference>
<evidence type="ECO:0000256" key="4">
    <source>
        <dbReference type="ARBA" id="ARBA00022723"/>
    </source>
</evidence>
<keyword evidence="4" id="KW-0479">Metal-binding</keyword>
<dbReference type="Gene3D" id="3.40.630.10">
    <property type="entry name" value="Zn peptidases"/>
    <property type="match status" value="1"/>
</dbReference>
<dbReference type="InterPro" id="IPR008007">
    <property type="entry name" value="Peptidase_M42"/>
</dbReference>
<evidence type="ECO:0000313" key="7">
    <source>
        <dbReference type="EMBL" id="GMI23041.1"/>
    </source>
</evidence>
<dbReference type="Pfam" id="PF05343">
    <property type="entry name" value="Peptidase_M42"/>
    <property type="match status" value="1"/>
</dbReference>
<comment type="caution">
    <text evidence="7">The sequence shown here is derived from an EMBL/GenBank/DDBJ whole genome shotgun (WGS) entry which is preliminary data.</text>
</comment>
<feature type="region of interest" description="Disordered" evidence="6">
    <location>
        <begin position="306"/>
        <end position="343"/>
    </location>
</feature>
<feature type="compositionally biased region" description="Basic and acidic residues" evidence="6">
    <location>
        <begin position="324"/>
        <end position="343"/>
    </location>
</feature>
<sequence length="343" mass="36519">MVCGHADKIRMQVRHVSADGKIWIQSDSFLPLTLLGNQVNIFSEDPKSPGDYREIRGATVEALGAIHFADPSAREGKSGIKREQLFLETGVSGKDKGKQVEALGIRAGDPIILDRPIAPGVFPDSFSGAYLDNGLGCFAAAEVAALLAPAPLSNVRVQFAFAAFEEIGRFGSRVLVNELKPDVLIALDVNHDYTNAPNMGSKRMPALEMGKGFSLSTGSVTSPHLNSLLQRAALDNDIPIQLDVRGADTGTDAMAGVLASADVAAASLGFPIRNMHTVSETAHTGDVLACVHVVERFLRDADKSGLSRENFQSAHPNLAGARLLEAERPEEKEEEGGKKGGEK</sequence>
<name>A0ABQ6MBF9_9STRA</name>
<reference evidence="7 8" key="1">
    <citation type="journal article" date="2023" name="Commun. Biol.">
        <title>Genome analysis of Parmales, the sister group of diatoms, reveals the evolutionary specialization of diatoms from phago-mixotrophs to photoautotrophs.</title>
        <authorList>
            <person name="Ban H."/>
            <person name="Sato S."/>
            <person name="Yoshikawa S."/>
            <person name="Yamada K."/>
            <person name="Nakamura Y."/>
            <person name="Ichinomiya M."/>
            <person name="Sato N."/>
            <person name="Blanc-Mathieu R."/>
            <person name="Endo H."/>
            <person name="Kuwata A."/>
            <person name="Ogata H."/>
        </authorList>
    </citation>
    <scope>NUCLEOTIDE SEQUENCE [LARGE SCALE GENOMIC DNA]</scope>
</reference>
<dbReference type="PANTHER" id="PTHR32481:SF0">
    <property type="entry name" value="AMINOPEPTIDASE YPDE-RELATED"/>
    <property type="match status" value="1"/>
</dbReference>
<protein>
    <recommendedName>
        <fullName evidence="9">Peptidase M42</fullName>
    </recommendedName>
</protein>
<keyword evidence="2" id="KW-0031">Aminopeptidase</keyword>
<gene>
    <name evidence="7" type="ORF">TeGR_g11081</name>
</gene>
<proteinExistence type="inferred from homology"/>
<evidence type="ECO:0000256" key="6">
    <source>
        <dbReference type="SAM" id="MobiDB-lite"/>
    </source>
</evidence>
<evidence type="ECO:0000256" key="5">
    <source>
        <dbReference type="ARBA" id="ARBA00022801"/>
    </source>
</evidence>
<keyword evidence="5" id="KW-0378">Hydrolase</keyword>
<keyword evidence="8" id="KW-1185">Reference proteome</keyword>
<organism evidence="7 8">
    <name type="scientific">Tetraparma gracilis</name>
    <dbReference type="NCBI Taxonomy" id="2962635"/>
    <lineage>
        <taxon>Eukaryota</taxon>
        <taxon>Sar</taxon>
        <taxon>Stramenopiles</taxon>
        <taxon>Ochrophyta</taxon>
        <taxon>Bolidophyceae</taxon>
        <taxon>Parmales</taxon>
        <taxon>Triparmaceae</taxon>
        <taxon>Tetraparma</taxon>
    </lineage>
</organism>
<dbReference type="SUPFAM" id="SSF101821">
    <property type="entry name" value="Aminopeptidase/glucanase lid domain"/>
    <property type="match status" value="1"/>
</dbReference>
<evidence type="ECO:0000256" key="2">
    <source>
        <dbReference type="ARBA" id="ARBA00022438"/>
    </source>
</evidence>
<dbReference type="SUPFAM" id="SSF53187">
    <property type="entry name" value="Zn-dependent exopeptidases"/>
    <property type="match status" value="1"/>
</dbReference>
<dbReference type="EMBL" id="BRYB01002636">
    <property type="protein sequence ID" value="GMI23041.1"/>
    <property type="molecule type" value="Genomic_DNA"/>
</dbReference>
<dbReference type="InterPro" id="IPR051464">
    <property type="entry name" value="Peptidase_M42_aminopept"/>
</dbReference>
<comment type="similarity">
    <text evidence="1">Belongs to the peptidase M42 family.</text>
</comment>